<dbReference type="MEROPS" id="T03.014"/>
<dbReference type="Proteomes" id="UP000005143">
    <property type="component" value="Unassembled WGS sequence"/>
</dbReference>
<reference evidence="2 3" key="1">
    <citation type="journal article" date="2013" name="Biodegradation">
        <title>Quantitative proteomic analysis of ibuprofen-degrading Patulibacter sp. strain I11.</title>
        <authorList>
            <person name="Almeida B."/>
            <person name="Kjeldal H."/>
            <person name="Lolas I."/>
            <person name="Knudsen A.D."/>
            <person name="Carvalho G."/>
            <person name="Nielsen K.L."/>
            <person name="Barreto Crespo M.T."/>
            <person name="Stensballe A."/>
            <person name="Nielsen J.L."/>
        </authorList>
    </citation>
    <scope>NUCLEOTIDE SEQUENCE [LARGE SCALE GENOMIC DNA]</scope>
    <source>
        <strain evidence="2 3">I11</strain>
    </source>
</reference>
<feature type="region of interest" description="Disordered" evidence="1">
    <location>
        <begin position="427"/>
        <end position="454"/>
    </location>
</feature>
<dbReference type="PANTHER" id="PTHR43881:SF1">
    <property type="entry name" value="GAMMA-GLUTAMYLTRANSPEPTIDASE (AFU_ORTHOLOGUE AFUA_4G13580)"/>
    <property type="match status" value="1"/>
</dbReference>
<dbReference type="AlphaFoldDB" id="H0E323"/>
<evidence type="ECO:0000313" key="3">
    <source>
        <dbReference type="Proteomes" id="UP000005143"/>
    </source>
</evidence>
<dbReference type="InterPro" id="IPR029055">
    <property type="entry name" value="Ntn_hydrolases_N"/>
</dbReference>
<dbReference type="SUPFAM" id="SSF56235">
    <property type="entry name" value="N-terminal nucleophile aminohydrolases (Ntn hydrolases)"/>
    <property type="match status" value="1"/>
</dbReference>
<dbReference type="OrthoDB" id="9781342at2"/>
<gene>
    <name evidence="2" type="ORF">PAI11_11900</name>
</gene>
<evidence type="ECO:0000256" key="1">
    <source>
        <dbReference type="SAM" id="MobiDB-lite"/>
    </source>
</evidence>
<comment type="caution">
    <text evidence="2">The sequence shown here is derived from an EMBL/GenBank/DDBJ whole genome shotgun (WGS) entry which is preliminary data.</text>
</comment>
<evidence type="ECO:0000313" key="2">
    <source>
        <dbReference type="EMBL" id="EHN11932.1"/>
    </source>
</evidence>
<name>H0E323_9ACTN</name>
<dbReference type="RefSeq" id="WP_007572014.1">
    <property type="nucleotide sequence ID" value="NZ_AGUD01000056.1"/>
</dbReference>
<dbReference type="EC" id="2.3.2.2" evidence="2"/>
<dbReference type="PATRIC" id="fig|1097667.3.peg.1187"/>
<dbReference type="PANTHER" id="PTHR43881">
    <property type="entry name" value="GAMMA-GLUTAMYLTRANSPEPTIDASE (AFU_ORTHOLOGUE AFUA_4G13580)"/>
    <property type="match status" value="1"/>
</dbReference>
<keyword evidence="2" id="KW-0808">Transferase</keyword>
<keyword evidence="3" id="KW-1185">Reference proteome</keyword>
<dbReference type="Pfam" id="PF01019">
    <property type="entry name" value="G_glu_transpept"/>
    <property type="match status" value="1"/>
</dbReference>
<proteinExistence type="predicted"/>
<dbReference type="PRINTS" id="PR01210">
    <property type="entry name" value="GGTRANSPTASE"/>
</dbReference>
<keyword evidence="2" id="KW-0012">Acyltransferase</keyword>
<dbReference type="InterPro" id="IPR052896">
    <property type="entry name" value="GGT-like_enzyme"/>
</dbReference>
<organism evidence="2 3">
    <name type="scientific">Patulibacter medicamentivorans</name>
    <dbReference type="NCBI Taxonomy" id="1097667"/>
    <lineage>
        <taxon>Bacteria</taxon>
        <taxon>Bacillati</taxon>
        <taxon>Actinomycetota</taxon>
        <taxon>Thermoleophilia</taxon>
        <taxon>Solirubrobacterales</taxon>
        <taxon>Patulibacteraceae</taxon>
        <taxon>Patulibacter</taxon>
    </lineage>
</organism>
<dbReference type="Gene3D" id="1.10.246.130">
    <property type="match status" value="1"/>
</dbReference>
<dbReference type="GO" id="GO:0103068">
    <property type="term" value="F:leukotriene C4 gamma-glutamyl transferase activity"/>
    <property type="evidence" value="ECO:0007669"/>
    <property type="project" value="UniProtKB-EC"/>
</dbReference>
<protein>
    <submittedName>
        <fullName evidence="2">Gamma-glutamyltranspeptidase</fullName>
        <ecNumber evidence="2">2.3.2.2</ecNumber>
    </submittedName>
</protein>
<sequence length="585" mass="62052">MPASDATWLAPRTSLTGSRHAVSSGHHLASAAAFAILEAGGNAIDAGCCAGIALAVLHADEVNFGGVAPIMIRTADGQVVTIDGLGVWPRGIPADLFVREHDGTIPTGLLRTVTPAAPDAWITALRDHGTMTFGEIAAAAIRLASDGFAIFPLIAEGIAARQAGYRRWPANAAIYLPEGRPPRVGERFVQTDLAATLQAMVDGEQAAGGTREAGLEAARAVFYRGEIAERIVAYHEQHGGYLTREDLAAFRCRYEPAVVTRWRDLELLTCGPWCQGPMLAQALLVLEAAGLDGLDHNSADYVHLVVEALKGVFADREHHYGDPAFVDVDLERLLSPAHADARARAINRERAAPGLPPALFGESQSLPAPSRLDAPAVVGEGGVGGEAEPKEGGTSYVCVVDRWGNAFSATPSDGASTSPVIPGTGIVPSLRGLQSRPDPRHPAGVAPGKRPRLTPNPAIALLDDGSVMPFGCPGGDMQVQAMLQVLLNRFHFGMDLQQAINAPRFSTWSFPNSFAPFDYLPDRLLVEDRFDEPTLAELERRGHVVGRWPAFTRDAAAVEAIVRDRTSGFLHAGADPRQPASAIVG</sequence>
<dbReference type="InterPro" id="IPR043138">
    <property type="entry name" value="GGT_lsub"/>
</dbReference>
<dbReference type="EMBL" id="AGUD01000056">
    <property type="protein sequence ID" value="EHN11932.1"/>
    <property type="molecule type" value="Genomic_DNA"/>
</dbReference>
<dbReference type="Gene3D" id="3.60.20.40">
    <property type="match status" value="1"/>
</dbReference>
<dbReference type="InterPro" id="IPR043137">
    <property type="entry name" value="GGT_ssub_C"/>
</dbReference>
<accession>H0E323</accession>